<dbReference type="eggNOG" id="COG0111">
    <property type="taxonomic scope" value="Bacteria"/>
</dbReference>
<reference evidence="4 5" key="1">
    <citation type="journal article" date="2010" name="PLoS ONE">
        <title>The Waddlia genome: a window into chlamydial biology.</title>
        <authorList>
            <person name="Bertelli C."/>
            <person name="Collyn F."/>
            <person name="Croxatto A."/>
            <person name="Ruckert C."/>
            <person name="Polkinghorne A."/>
            <person name="Kebbi-Beghdadi C."/>
            <person name="Goesmann A."/>
            <person name="Vaughan L."/>
            <person name="Greub G."/>
        </authorList>
    </citation>
    <scope>NUCLEOTIDE SEQUENCE [LARGE SCALE GENOMIC DNA]</scope>
    <source>
        <strain evidence="5">ATCC VR-1470 / WSU 86-1044</strain>
    </source>
</reference>
<dbReference type="InterPro" id="IPR006140">
    <property type="entry name" value="D-isomer_DH_NAD-bd"/>
</dbReference>
<proteinExistence type="predicted"/>
<organism evidence="4 5">
    <name type="scientific">Waddlia chondrophila (strain ATCC VR-1470 / WSU 86-1044)</name>
    <dbReference type="NCBI Taxonomy" id="716544"/>
    <lineage>
        <taxon>Bacteria</taxon>
        <taxon>Pseudomonadati</taxon>
        <taxon>Chlamydiota</taxon>
        <taxon>Chlamydiia</taxon>
        <taxon>Parachlamydiales</taxon>
        <taxon>Waddliaceae</taxon>
        <taxon>Waddlia</taxon>
    </lineage>
</organism>
<dbReference type="PANTHER" id="PTHR43333:SF1">
    <property type="entry name" value="D-ISOMER SPECIFIC 2-HYDROXYACID DEHYDROGENASE NAD-BINDING DOMAIN-CONTAINING PROTEIN"/>
    <property type="match status" value="1"/>
</dbReference>
<dbReference type="KEGG" id="wch:wcw_1652"/>
<evidence type="ECO:0000313" key="5">
    <source>
        <dbReference type="Proteomes" id="UP000001505"/>
    </source>
</evidence>
<dbReference type="Pfam" id="PF02826">
    <property type="entry name" value="2-Hacid_dh_C"/>
    <property type="match status" value="1"/>
</dbReference>
<dbReference type="InterPro" id="IPR036291">
    <property type="entry name" value="NAD(P)-bd_dom_sf"/>
</dbReference>
<dbReference type="HOGENOM" id="CLU_019796_1_0_0"/>
<evidence type="ECO:0000259" key="3">
    <source>
        <dbReference type="Pfam" id="PF02826"/>
    </source>
</evidence>
<dbReference type="STRING" id="716544.wcw_1652"/>
<gene>
    <name evidence="4" type="ordered locus">wcw_1652</name>
</gene>
<dbReference type="SUPFAM" id="SSF51735">
    <property type="entry name" value="NAD(P)-binding Rossmann-fold domains"/>
    <property type="match status" value="1"/>
</dbReference>
<dbReference type="Gene3D" id="3.40.50.720">
    <property type="entry name" value="NAD(P)-binding Rossmann-like Domain"/>
    <property type="match status" value="2"/>
</dbReference>
<feature type="domain" description="D-isomer specific 2-hydroxyacid dehydrogenase NAD-binding" evidence="3">
    <location>
        <begin position="140"/>
        <end position="293"/>
    </location>
</feature>
<dbReference type="GO" id="GO:0051287">
    <property type="term" value="F:NAD binding"/>
    <property type="evidence" value="ECO:0007669"/>
    <property type="project" value="InterPro"/>
</dbReference>
<keyword evidence="5" id="KW-1185">Reference proteome</keyword>
<accession>D6YSF2</accession>
<sequence>MRTNIEDRFMQIVLLQNRLTDGEVAELIDEFPQFLFLAAYEIPFNQLSKEEWERVEIIYGNRLSKENLQFAHQLRWIHSPVPNLNPLCLDQLEKKGNVIVTVTREENAYQIGEYVMCGILAFAKNLFHWMKAGESPSLLWNSKWRESMWTLKNKIFIQIGLGKVGTEIARRARQLEMKVWGVQEKRSFHPYCHKVFDMEELNAILPEGDVVCAALPRPQQKRTLFGKQEIKLMKEGSIFVMIGSKSLIDEGSLVNEKDANKFRGILIDAFYQVPIPPTSKLWKLPNAVITPEVAPRPKSEGKEAYSLFRYNLRQYTHGNFSDMRNAVGTKKTLIT</sequence>
<dbReference type="AlphaFoldDB" id="D6YSF2"/>
<evidence type="ECO:0000256" key="2">
    <source>
        <dbReference type="ARBA" id="ARBA00023027"/>
    </source>
</evidence>
<evidence type="ECO:0000313" key="4">
    <source>
        <dbReference type="EMBL" id="ADI38997.1"/>
    </source>
</evidence>
<dbReference type="PANTHER" id="PTHR43333">
    <property type="entry name" value="2-HACID_DH_C DOMAIN-CONTAINING PROTEIN"/>
    <property type="match status" value="1"/>
</dbReference>
<keyword evidence="2" id="KW-0520">NAD</keyword>
<dbReference type="GO" id="GO:0016491">
    <property type="term" value="F:oxidoreductase activity"/>
    <property type="evidence" value="ECO:0007669"/>
    <property type="project" value="UniProtKB-KW"/>
</dbReference>
<protein>
    <recommendedName>
        <fullName evidence="3">D-isomer specific 2-hydroxyacid dehydrogenase NAD-binding domain-containing protein</fullName>
    </recommendedName>
</protein>
<dbReference type="EMBL" id="CP001928">
    <property type="protein sequence ID" value="ADI38997.1"/>
    <property type="molecule type" value="Genomic_DNA"/>
</dbReference>
<dbReference type="Proteomes" id="UP000001505">
    <property type="component" value="Chromosome"/>
</dbReference>
<dbReference type="SUPFAM" id="SSF52283">
    <property type="entry name" value="Formate/glycerate dehydrogenase catalytic domain-like"/>
    <property type="match status" value="1"/>
</dbReference>
<keyword evidence="1" id="KW-0560">Oxidoreductase</keyword>
<name>D6YSF2_WADCW</name>
<evidence type="ECO:0000256" key="1">
    <source>
        <dbReference type="ARBA" id="ARBA00023002"/>
    </source>
</evidence>
<dbReference type="CDD" id="cd05300">
    <property type="entry name" value="2-Hacid_dh_1"/>
    <property type="match status" value="1"/>
</dbReference>